<evidence type="ECO:0000313" key="2">
    <source>
        <dbReference type="EMBL" id="SEH69456.1"/>
    </source>
</evidence>
<dbReference type="Pfam" id="PF02036">
    <property type="entry name" value="SCP2"/>
    <property type="match status" value="1"/>
</dbReference>
<dbReference type="OrthoDB" id="8479080at2"/>
<dbReference type="SUPFAM" id="SSF55718">
    <property type="entry name" value="SCP-like"/>
    <property type="match status" value="1"/>
</dbReference>
<organism evidence="2 3">
    <name type="scientific">Paracoccus alkenifer</name>
    <dbReference type="NCBI Taxonomy" id="65735"/>
    <lineage>
        <taxon>Bacteria</taxon>
        <taxon>Pseudomonadati</taxon>
        <taxon>Pseudomonadota</taxon>
        <taxon>Alphaproteobacteria</taxon>
        <taxon>Rhodobacterales</taxon>
        <taxon>Paracoccaceae</taxon>
        <taxon>Paracoccus</taxon>
    </lineage>
</organism>
<proteinExistence type="predicted"/>
<dbReference type="AlphaFoldDB" id="A0A1H6K3K9"/>
<dbReference type="Gene3D" id="3.30.1050.10">
    <property type="entry name" value="SCP2 sterol-binding domain"/>
    <property type="match status" value="1"/>
</dbReference>
<dbReference type="RefSeq" id="WP_090845510.1">
    <property type="nucleotide sequence ID" value="NZ_FNXG01000001.1"/>
</dbReference>
<dbReference type="Proteomes" id="UP000199125">
    <property type="component" value="Unassembled WGS sequence"/>
</dbReference>
<evidence type="ECO:0000259" key="1">
    <source>
        <dbReference type="Pfam" id="PF02036"/>
    </source>
</evidence>
<evidence type="ECO:0000313" key="3">
    <source>
        <dbReference type="Proteomes" id="UP000199125"/>
    </source>
</evidence>
<dbReference type="InterPro" id="IPR036527">
    <property type="entry name" value="SCP2_sterol-bd_dom_sf"/>
</dbReference>
<dbReference type="STRING" id="65735.SAMN04488075_0825"/>
<protein>
    <submittedName>
        <fullName evidence="2">Predicted lipid carrier protein YhbT, contains SCP2 domain</fullName>
    </submittedName>
</protein>
<gene>
    <name evidence="2" type="ORF">SAMN04488075_0825</name>
</gene>
<dbReference type="InterPro" id="IPR003033">
    <property type="entry name" value="SCP2_sterol-bd_dom"/>
</dbReference>
<dbReference type="EMBL" id="FNXG01000001">
    <property type="protein sequence ID" value="SEH69456.1"/>
    <property type="molecule type" value="Genomic_DNA"/>
</dbReference>
<sequence>MTLDGTELPRCPRPIALAMRPLPLPVLGVALTHFARRLSDSHPGLLRRLGSYADRKVLIDPTDLPFAFWLDPVAGPRISAHRRHRAPQADARIAGPVAALIGMLHGRFDGDALFFSRDLTIEGDTEAVLALRNALDDAELDLSEELIRLSGPAGAVLRRLLAGVERVSGLPLHRDDRNGGFA</sequence>
<accession>A0A1H6K3K9</accession>
<keyword evidence="3" id="KW-1185">Reference proteome</keyword>
<name>A0A1H6K3K9_9RHOB</name>
<reference evidence="3" key="1">
    <citation type="submission" date="2016-10" db="EMBL/GenBank/DDBJ databases">
        <authorList>
            <person name="Varghese N."/>
            <person name="Submissions S."/>
        </authorList>
    </citation>
    <scope>NUCLEOTIDE SEQUENCE [LARGE SCALE GENOMIC DNA]</scope>
    <source>
        <strain evidence="3">DSM 11593</strain>
    </source>
</reference>
<feature type="domain" description="SCP2" evidence="1">
    <location>
        <begin position="44"/>
        <end position="136"/>
    </location>
</feature>